<keyword evidence="5 6" id="KW-0539">Nucleus</keyword>
<dbReference type="InterPro" id="IPR001356">
    <property type="entry name" value="HD"/>
</dbReference>
<feature type="compositionally biased region" description="Polar residues" evidence="8">
    <location>
        <begin position="363"/>
        <end position="375"/>
    </location>
</feature>
<keyword evidence="4 6" id="KW-0371">Homeobox</keyword>
<comment type="subcellular location">
    <subcellularLocation>
        <location evidence="1 6 7">Nucleus</location>
    </subcellularLocation>
</comment>
<evidence type="ECO:0000256" key="1">
    <source>
        <dbReference type="ARBA" id="ARBA00004123"/>
    </source>
</evidence>
<dbReference type="GO" id="GO:0003677">
    <property type="term" value="F:DNA binding"/>
    <property type="evidence" value="ECO:0007669"/>
    <property type="project" value="UniProtKB-UniRule"/>
</dbReference>
<keyword evidence="3 6" id="KW-0238">DNA-binding</keyword>
<feature type="compositionally biased region" description="Polar residues" evidence="8">
    <location>
        <begin position="223"/>
        <end position="252"/>
    </location>
</feature>
<dbReference type="PROSITE" id="PS00027">
    <property type="entry name" value="HOMEOBOX_1"/>
    <property type="match status" value="1"/>
</dbReference>
<feature type="compositionally biased region" description="Basic and acidic residues" evidence="8">
    <location>
        <begin position="160"/>
        <end position="179"/>
    </location>
</feature>
<feature type="compositionally biased region" description="Polar residues" evidence="8">
    <location>
        <begin position="184"/>
        <end position="196"/>
    </location>
</feature>
<keyword evidence="11" id="KW-1185">Reference proteome</keyword>
<dbReference type="eggNOG" id="ENOG502SCMP">
    <property type="taxonomic scope" value="Eukaryota"/>
</dbReference>
<dbReference type="PROSITE" id="PS50071">
    <property type="entry name" value="HOMEOBOX_2"/>
    <property type="match status" value="1"/>
</dbReference>
<feature type="region of interest" description="Disordered" evidence="8">
    <location>
        <begin position="349"/>
        <end position="448"/>
    </location>
</feature>
<feature type="compositionally biased region" description="Polar residues" evidence="8">
    <location>
        <begin position="692"/>
        <end position="709"/>
    </location>
</feature>
<dbReference type="EMBL" id="GL988046">
    <property type="protein sequence ID" value="EGS17981.1"/>
    <property type="molecule type" value="Genomic_DNA"/>
</dbReference>
<dbReference type="GeneID" id="18260032"/>
<feature type="compositionally biased region" description="Polar residues" evidence="8">
    <location>
        <begin position="671"/>
        <end position="680"/>
    </location>
</feature>
<dbReference type="InterPro" id="IPR009057">
    <property type="entry name" value="Homeodomain-like_sf"/>
</dbReference>
<organism evidence="11">
    <name type="scientific">Chaetomium thermophilum (strain DSM 1495 / CBS 144.50 / IMI 039719)</name>
    <name type="common">Thermochaetoides thermophila</name>
    <dbReference type="NCBI Taxonomy" id="759272"/>
    <lineage>
        <taxon>Eukaryota</taxon>
        <taxon>Fungi</taxon>
        <taxon>Dikarya</taxon>
        <taxon>Ascomycota</taxon>
        <taxon>Pezizomycotina</taxon>
        <taxon>Sordariomycetes</taxon>
        <taxon>Sordariomycetidae</taxon>
        <taxon>Sordariales</taxon>
        <taxon>Chaetomiaceae</taxon>
        <taxon>Thermochaetoides</taxon>
    </lineage>
</organism>
<dbReference type="GO" id="GO:0016586">
    <property type="term" value="C:RSC-type complex"/>
    <property type="evidence" value="ECO:0007669"/>
    <property type="project" value="TreeGrafter"/>
</dbReference>
<dbReference type="SMART" id="SM00389">
    <property type="entry name" value="HOX"/>
    <property type="match status" value="1"/>
</dbReference>
<feature type="compositionally biased region" description="Polar residues" evidence="8">
    <location>
        <begin position="260"/>
        <end position="272"/>
    </location>
</feature>
<evidence type="ECO:0000256" key="3">
    <source>
        <dbReference type="ARBA" id="ARBA00023125"/>
    </source>
</evidence>
<dbReference type="RefSeq" id="XP_006696312.1">
    <property type="nucleotide sequence ID" value="XM_006696249.1"/>
</dbReference>
<dbReference type="Proteomes" id="UP000008066">
    <property type="component" value="Unassembled WGS sequence"/>
</dbReference>
<dbReference type="Pfam" id="PF00046">
    <property type="entry name" value="Homeodomain"/>
    <property type="match status" value="1"/>
</dbReference>
<dbReference type="OMA" id="QCTNSIP"/>
<name>G0SEW5_CHATD</name>
<feature type="compositionally biased region" description="Low complexity" evidence="8">
    <location>
        <begin position="273"/>
        <end position="288"/>
    </location>
</feature>
<evidence type="ECO:0000313" key="10">
    <source>
        <dbReference type="EMBL" id="EGS17981.1"/>
    </source>
</evidence>
<dbReference type="InterPro" id="IPR017970">
    <property type="entry name" value="Homeobox_CS"/>
</dbReference>
<evidence type="ECO:0000256" key="4">
    <source>
        <dbReference type="ARBA" id="ARBA00023155"/>
    </source>
</evidence>
<protein>
    <submittedName>
        <fullName evidence="10">Putative homeobox protein</fullName>
    </submittedName>
</protein>
<evidence type="ECO:0000259" key="9">
    <source>
        <dbReference type="PROSITE" id="PS50071"/>
    </source>
</evidence>
<dbReference type="InterPro" id="IPR050720">
    <property type="entry name" value="Engrailed_Homeobox_TFs"/>
</dbReference>
<evidence type="ECO:0000313" key="11">
    <source>
        <dbReference type="Proteomes" id="UP000008066"/>
    </source>
</evidence>
<feature type="region of interest" description="Disordered" evidence="8">
    <location>
        <begin position="660"/>
        <end position="715"/>
    </location>
</feature>
<dbReference type="OrthoDB" id="6159439at2759"/>
<feature type="domain" description="Homeobox" evidence="9">
    <location>
        <begin position="74"/>
        <end position="134"/>
    </location>
</feature>
<dbReference type="GO" id="GO:0000981">
    <property type="term" value="F:DNA-binding transcription factor activity, RNA polymerase II-specific"/>
    <property type="evidence" value="ECO:0007669"/>
    <property type="project" value="InterPro"/>
</dbReference>
<comment type="similarity">
    <text evidence="2">Belongs to the engrailed homeobox family.</text>
</comment>
<gene>
    <name evidence="10" type="ORF">CTHT_0059940</name>
</gene>
<evidence type="ECO:0000256" key="6">
    <source>
        <dbReference type="PROSITE-ProRule" id="PRU00108"/>
    </source>
</evidence>
<feature type="region of interest" description="Disordered" evidence="8">
    <location>
        <begin position="135"/>
        <end position="315"/>
    </location>
</feature>
<dbReference type="HOGENOM" id="CLU_023864_0_0_1"/>
<evidence type="ECO:0000256" key="7">
    <source>
        <dbReference type="RuleBase" id="RU000682"/>
    </source>
</evidence>
<feature type="compositionally biased region" description="Basic and acidic residues" evidence="8">
    <location>
        <begin position="135"/>
        <end position="152"/>
    </location>
</feature>
<dbReference type="SUPFAM" id="SSF46689">
    <property type="entry name" value="Homeodomain-like"/>
    <property type="match status" value="1"/>
</dbReference>
<accession>G0SEW5</accession>
<dbReference type="Gene3D" id="1.10.10.60">
    <property type="entry name" value="Homeodomain-like"/>
    <property type="match status" value="1"/>
</dbReference>
<dbReference type="PANTHER" id="PTHR24341:SF6">
    <property type="entry name" value="HOMEOBOX PROTEIN INVECTED"/>
    <property type="match status" value="1"/>
</dbReference>
<dbReference type="CDD" id="cd00086">
    <property type="entry name" value="homeodomain"/>
    <property type="match status" value="1"/>
</dbReference>
<proteinExistence type="inferred from homology"/>
<evidence type="ECO:0000256" key="2">
    <source>
        <dbReference type="ARBA" id="ARBA00010896"/>
    </source>
</evidence>
<feature type="DNA-binding region" description="Homeobox" evidence="6">
    <location>
        <begin position="76"/>
        <end position="135"/>
    </location>
</feature>
<dbReference type="PANTHER" id="PTHR24341">
    <property type="entry name" value="HOMEOBOX PROTEIN ENGRAILED"/>
    <property type="match status" value="1"/>
</dbReference>
<dbReference type="AlphaFoldDB" id="G0SEW5"/>
<dbReference type="KEGG" id="cthr:CTHT_0059940"/>
<feature type="compositionally biased region" description="Low complexity" evidence="8">
    <location>
        <begin position="212"/>
        <end position="222"/>
    </location>
</feature>
<reference evidence="10 11" key="1">
    <citation type="journal article" date="2011" name="Cell">
        <title>Insight into structure and assembly of the nuclear pore complex by utilizing the genome of a eukaryotic thermophile.</title>
        <authorList>
            <person name="Amlacher S."/>
            <person name="Sarges P."/>
            <person name="Flemming D."/>
            <person name="van Noort V."/>
            <person name="Kunze R."/>
            <person name="Devos D.P."/>
            <person name="Arumugam M."/>
            <person name="Bork P."/>
            <person name="Hurt E."/>
        </authorList>
    </citation>
    <scope>NUCLEOTIDE SEQUENCE [LARGE SCALE GENOMIC DNA]</scope>
    <source>
        <strain evidence="11">DSM 1495 / CBS 144.50 / IMI 039719</strain>
    </source>
</reference>
<evidence type="ECO:0000256" key="8">
    <source>
        <dbReference type="SAM" id="MobiDB-lite"/>
    </source>
</evidence>
<sequence length="715" mass="76926">MDMNYNSYLDPLGRRYAAAPALTMPPTYGPTQPVVHPPIPQYQVHPAYQPTYWTAAPYYAYQRGMYLPQGAILTKPTEPKPRLAKDEVELLESEFAKNPKPSSSVKRELAEQMGVEVPRINNWFQNRRAKEKQLRKTAEFEAQQAREREKAAAEAAAKAAAEKQNQEAAGDSKDEDKQQDSSSTSNAPQSEANTTIKAEEPAVECKAGDQVSPSSSQPASAPTNQYSFKSTSDNFSQVKVENSVSPVSQSQLAGELTPRPMTNGSYSESQNHSAMQQQMTLQQSQTTAYDYQPADRGSVDGFPPPVLENVTSQHSDTAISEAAAFSPFPEPDYFSTPTVSQFQSDMISAVAPSNPDNQFLRHQPSTESLAQSEGVSPSAIPDSPSTVSSLRFKSPPPPADIAGRRKIRRPAPLGLSALRVGSGPKTGAPDAQRRDLASPLRRISSATGPLCGRVQKTSYVGSGPRSPFAMDRTKEVLLQSIQSTQAGFMPSLNGTISPLSPEGFPGQSLTDSVVGATTASLSSTDDEKSTYPFTTLGTSTVIHSLPPLYNAGDVAVRSPPNTPGLPMSFTPANPTTNDPYFSASSSLDPTWKYMPTSQDDPLQTPGLVSHTSSELDFPPLQQQQLPGYVASQPQTPSFPPTTGAVDSVFPTTSLYTGNPSGVDYHPFPESTYPTDSSAKSSPVAPVRPMGSVTLQQPTKQFQFAQNVTPQDFGKS</sequence>
<evidence type="ECO:0000256" key="5">
    <source>
        <dbReference type="ARBA" id="ARBA00023242"/>
    </source>
</evidence>